<dbReference type="EMBL" id="QJKJ01005767">
    <property type="protein sequence ID" value="RDX89092.1"/>
    <property type="molecule type" value="Genomic_DNA"/>
</dbReference>
<organism evidence="1 2">
    <name type="scientific">Mucuna pruriens</name>
    <name type="common">Velvet bean</name>
    <name type="synonym">Dolichos pruriens</name>
    <dbReference type="NCBI Taxonomy" id="157652"/>
    <lineage>
        <taxon>Eukaryota</taxon>
        <taxon>Viridiplantae</taxon>
        <taxon>Streptophyta</taxon>
        <taxon>Embryophyta</taxon>
        <taxon>Tracheophyta</taxon>
        <taxon>Spermatophyta</taxon>
        <taxon>Magnoliopsida</taxon>
        <taxon>eudicotyledons</taxon>
        <taxon>Gunneridae</taxon>
        <taxon>Pentapetalae</taxon>
        <taxon>rosids</taxon>
        <taxon>fabids</taxon>
        <taxon>Fabales</taxon>
        <taxon>Fabaceae</taxon>
        <taxon>Papilionoideae</taxon>
        <taxon>50 kb inversion clade</taxon>
        <taxon>NPAAA clade</taxon>
        <taxon>indigoferoid/millettioid clade</taxon>
        <taxon>Phaseoleae</taxon>
        <taxon>Mucuna</taxon>
    </lineage>
</organism>
<evidence type="ECO:0000313" key="1">
    <source>
        <dbReference type="EMBL" id="RDX89092.1"/>
    </source>
</evidence>
<keyword evidence="2" id="KW-1185">Reference proteome</keyword>
<name>A0A371GET4_MUCPR</name>
<reference evidence="1" key="1">
    <citation type="submission" date="2018-05" db="EMBL/GenBank/DDBJ databases">
        <title>Draft genome of Mucuna pruriens seed.</title>
        <authorList>
            <person name="Nnadi N.E."/>
            <person name="Vos R."/>
            <person name="Hasami M.H."/>
            <person name="Devisetty U.K."/>
            <person name="Aguiy J.C."/>
        </authorList>
    </citation>
    <scope>NUCLEOTIDE SEQUENCE [LARGE SCALE GENOMIC DNA]</scope>
    <source>
        <strain evidence="1">JCA_2017</strain>
    </source>
</reference>
<gene>
    <name evidence="1" type="ORF">CR513_29217</name>
</gene>
<evidence type="ECO:0000313" key="2">
    <source>
        <dbReference type="Proteomes" id="UP000257109"/>
    </source>
</evidence>
<dbReference type="AlphaFoldDB" id="A0A371GET4"/>
<comment type="caution">
    <text evidence="1">The sequence shown here is derived from an EMBL/GenBank/DDBJ whole genome shotgun (WGS) entry which is preliminary data.</text>
</comment>
<protein>
    <submittedName>
        <fullName evidence="1">Uncharacterized protein</fullName>
    </submittedName>
</protein>
<dbReference type="Proteomes" id="UP000257109">
    <property type="component" value="Unassembled WGS sequence"/>
</dbReference>
<sequence>MGEKELIVSIPTLARYIEGNKEALETSFQSLEVAGTTDAKPENPNPFRAEIMETWVLIKGGYQPDRGLDLHLNGIATPIFIQKNAGQSYKRSPETRNLDPSSMTSILGEYFVKGGILVIEDKPTNQQEWVYVTKEEPTN</sequence>
<feature type="non-terminal residue" evidence="1">
    <location>
        <position position="1"/>
    </location>
</feature>
<proteinExistence type="predicted"/>
<accession>A0A371GET4</accession>